<evidence type="ECO:0000259" key="1">
    <source>
        <dbReference type="Pfam" id="PF01208"/>
    </source>
</evidence>
<keyword evidence="3" id="KW-1185">Reference proteome</keyword>
<feature type="domain" description="Uroporphyrinogen decarboxylase (URO-D)" evidence="1">
    <location>
        <begin position="101"/>
        <end position="382"/>
    </location>
</feature>
<dbReference type="Pfam" id="PF01208">
    <property type="entry name" value="URO-D"/>
    <property type="match status" value="1"/>
</dbReference>
<protein>
    <recommendedName>
        <fullName evidence="1">Uroporphyrinogen decarboxylase (URO-D) domain-containing protein</fullName>
    </recommendedName>
</protein>
<dbReference type="InterPro" id="IPR038071">
    <property type="entry name" value="UROD/MetE-like_sf"/>
</dbReference>
<evidence type="ECO:0000313" key="2">
    <source>
        <dbReference type="EMBL" id="MCS3921118.1"/>
    </source>
</evidence>
<dbReference type="PANTHER" id="PTHR47099:SF1">
    <property type="entry name" value="METHYLCOBAMIDE:COM METHYLTRANSFERASE MTBA"/>
    <property type="match status" value="1"/>
</dbReference>
<dbReference type="Gene3D" id="3.20.20.210">
    <property type="match status" value="1"/>
</dbReference>
<organism evidence="2 3">
    <name type="scientific">Candidatus Fervidibacter sacchari</name>
    <dbReference type="NCBI Taxonomy" id="1448929"/>
    <lineage>
        <taxon>Bacteria</taxon>
        <taxon>Candidatus Fervidibacterota</taxon>
        <taxon>Candidatus Fervidibacter</taxon>
    </lineage>
</organism>
<dbReference type="InterPro" id="IPR052024">
    <property type="entry name" value="Methanogen_methyltrans"/>
</dbReference>
<dbReference type="Proteomes" id="UP001204798">
    <property type="component" value="Unassembled WGS sequence"/>
</dbReference>
<accession>A0ABT2EW26</accession>
<evidence type="ECO:0000313" key="3">
    <source>
        <dbReference type="Proteomes" id="UP001204798"/>
    </source>
</evidence>
<proteinExistence type="predicted"/>
<gene>
    <name evidence="2" type="ORF">M2350_003559</name>
</gene>
<sequence length="386" mass="45025">MKESDFERHNEEVRQVWQAYRAGKPIRVPVIFGINVRFTMWLPEANPRKITFEQYFSDPQVMLERQIEHLYWVRHNIPQDAEMGLPKDGWHVWVDFQNVYEAAWFGCEIRFYPDQVPDVVPMLNDDNKRMLFDKGLPDPFESGLMKRNWEFYEHFKRHQEKGFEMFGKPIASVTPCGLGTDGPMTVCCNIRGATQFVTDLVEDTEYALQLLDFVTTAIIERIKTYRKHLGLPEKAKPWGFADDSIELISTEMYRELIYPFHKRMVDELAEPDAPISIHLCGDVQRHLVFLRDNLRVRSIDTGFPIDLGKARRDLGPEVELLGGPSVVLLRYGKPEQVREETIKILRSGVMEGGKFILREGNNLAPFTPLENLWAMYETAKEYGRYD</sequence>
<dbReference type="EMBL" id="JANUCP010000009">
    <property type="protein sequence ID" value="MCS3921118.1"/>
    <property type="molecule type" value="Genomic_DNA"/>
</dbReference>
<reference evidence="2 3" key="1">
    <citation type="submission" date="2022-08" db="EMBL/GenBank/DDBJ databases">
        <title>Bacterial and archaeal communities from various locations to study Microbial Dark Matter (Phase II).</title>
        <authorList>
            <person name="Stepanauskas R."/>
        </authorList>
    </citation>
    <scope>NUCLEOTIDE SEQUENCE [LARGE SCALE GENOMIC DNA]</scope>
    <source>
        <strain evidence="2 3">PD1</strain>
    </source>
</reference>
<name>A0ABT2EW26_9BACT</name>
<dbReference type="PANTHER" id="PTHR47099">
    <property type="entry name" value="METHYLCOBAMIDE:COM METHYLTRANSFERASE MTBA"/>
    <property type="match status" value="1"/>
</dbReference>
<dbReference type="InterPro" id="IPR000257">
    <property type="entry name" value="Uroporphyrinogen_deCOase"/>
</dbReference>
<dbReference type="RefSeq" id="WP_259101956.1">
    <property type="nucleotide sequence ID" value="NZ_CP130454.1"/>
</dbReference>
<comment type="caution">
    <text evidence="2">The sequence shown here is derived from an EMBL/GenBank/DDBJ whole genome shotgun (WGS) entry which is preliminary data.</text>
</comment>
<dbReference type="SUPFAM" id="SSF51726">
    <property type="entry name" value="UROD/MetE-like"/>
    <property type="match status" value="1"/>
</dbReference>